<dbReference type="SUPFAM" id="SSF51735">
    <property type="entry name" value="NAD(P)-binding Rossmann-fold domains"/>
    <property type="match status" value="1"/>
</dbReference>
<evidence type="ECO:0000313" key="13">
    <source>
        <dbReference type="EMBL" id="KDA53323.1"/>
    </source>
</evidence>
<keyword evidence="4 9" id="KW-0521">NADP</keyword>
<evidence type="ECO:0000256" key="8">
    <source>
        <dbReference type="ARBA" id="ARBA00048543"/>
    </source>
</evidence>
<feature type="domain" description="1-deoxy-D-xylulose 5-phosphate reductoisomerase C-terminal" evidence="11">
    <location>
        <begin position="142"/>
        <end position="225"/>
    </location>
</feature>
<dbReference type="OrthoDB" id="9806546at2"/>
<evidence type="ECO:0000256" key="7">
    <source>
        <dbReference type="ARBA" id="ARBA00023229"/>
    </source>
</evidence>
<dbReference type="GO" id="GO:0051484">
    <property type="term" value="P:isopentenyl diphosphate biosynthetic process, methylerythritol 4-phosphate pathway involved in terpenoid biosynthetic process"/>
    <property type="evidence" value="ECO:0007669"/>
    <property type="project" value="UniProtKB-ARBA"/>
</dbReference>
<dbReference type="GO" id="GO:0016853">
    <property type="term" value="F:isomerase activity"/>
    <property type="evidence" value="ECO:0007669"/>
    <property type="project" value="UniProtKB-KW"/>
</dbReference>
<keyword evidence="14" id="KW-1185">Reference proteome</keyword>
<feature type="binding site" evidence="9">
    <location>
        <position position="208"/>
    </location>
    <ligand>
        <name>1-deoxy-D-xylulose 5-phosphate</name>
        <dbReference type="ChEBI" id="CHEBI:57792"/>
    </ligand>
</feature>
<dbReference type="Pfam" id="PF02670">
    <property type="entry name" value="DXP_reductoisom"/>
    <property type="match status" value="1"/>
</dbReference>
<dbReference type="GO" id="GO:0030145">
    <property type="term" value="F:manganese ion binding"/>
    <property type="evidence" value="ECO:0007669"/>
    <property type="project" value="TreeGrafter"/>
</dbReference>
<evidence type="ECO:0000259" key="12">
    <source>
        <dbReference type="Pfam" id="PF13288"/>
    </source>
</evidence>
<dbReference type="Gene3D" id="3.40.50.720">
    <property type="entry name" value="NAD(P)-binding Rossmann-like Domain"/>
    <property type="match status" value="1"/>
</dbReference>
<evidence type="ECO:0000256" key="2">
    <source>
        <dbReference type="ARBA" id="ARBA00006825"/>
    </source>
</evidence>
<name>A0A062XR85_9BACT</name>
<reference evidence="13 14" key="1">
    <citation type="submission" date="2014-04" db="EMBL/GenBank/DDBJ databases">
        <title>The Genome Sequence of Thermoanaerobaculum aquaticum MP-01, The First Cultivated Group 23 Acidobacterium.</title>
        <authorList>
            <person name="Stamps B.W."/>
            <person name="Losey N.A."/>
            <person name="Lawson P.A."/>
            <person name="Stevenson B.S."/>
        </authorList>
    </citation>
    <scope>NUCLEOTIDE SEQUENCE [LARGE SCALE GENOMIC DNA]</scope>
    <source>
        <strain evidence="13 14">MP-01</strain>
    </source>
</reference>
<feature type="binding site" evidence="9">
    <location>
        <position position="37"/>
    </location>
    <ligand>
        <name>NADPH</name>
        <dbReference type="ChEBI" id="CHEBI:57783"/>
    </ligand>
</feature>
<feature type="binding site" evidence="9">
    <location>
        <position position="217"/>
    </location>
    <ligand>
        <name>Mn(2+)</name>
        <dbReference type="ChEBI" id="CHEBI:29035"/>
    </ligand>
</feature>
<dbReference type="FunFam" id="3.40.50.720:FF:000045">
    <property type="entry name" value="1-deoxy-D-xylulose 5-phosphate reductoisomerase"/>
    <property type="match status" value="1"/>
</dbReference>
<evidence type="ECO:0000256" key="6">
    <source>
        <dbReference type="ARBA" id="ARBA00023211"/>
    </source>
</evidence>
<sequence>MKVLSILGSTGSIGTSTLDVVRHFPDRFQVVALAAGRNLELLARQIEEFRPQLVAVADEEKALTLAHRFPGLEVLAGEEGRLAVATHPQATTVVGALVGALGLPATYAAVQAGKELLLANKETLVVAGSLIMAEARRSGSQIIPVDSEHNGLFQALRVGPPGTARRLILTASGGPFRTTPLAQLANVTPEQALAHPTWRMGAKISVDSATMMNKGLEIIEAHHLFGFPPDAIDVLIHPESRIHALVEYMDGTLIAQLSVNDMRFPILYALAYPERLASPFGRLDLAAVGSLHFELPDDRRFPCLALARQALQAGGTAPAVLNAANEVAVELFLAGQLPFLGIPELVRRVLEEEPAAPLTSLEEALAADQRARRRAREWAARLAR</sequence>
<feature type="binding site" evidence="9">
    <location>
        <position position="217"/>
    </location>
    <ligand>
        <name>1-deoxy-D-xylulose 5-phosphate</name>
        <dbReference type="ChEBI" id="CHEBI:57792"/>
    </ligand>
</feature>
<dbReference type="PANTHER" id="PTHR30525">
    <property type="entry name" value="1-DEOXY-D-XYLULOSE 5-PHOSPHATE REDUCTOISOMERASE"/>
    <property type="match status" value="1"/>
</dbReference>
<dbReference type="GO" id="GO:0070402">
    <property type="term" value="F:NADPH binding"/>
    <property type="evidence" value="ECO:0007669"/>
    <property type="project" value="InterPro"/>
</dbReference>
<dbReference type="Pfam" id="PF08436">
    <property type="entry name" value="DXP_redisom_C"/>
    <property type="match status" value="1"/>
</dbReference>
<feature type="binding site" evidence="9">
    <location>
        <position position="36"/>
    </location>
    <ligand>
        <name>NADPH</name>
        <dbReference type="ChEBI" id="CHEBI:57783"/>
    </ligand>
</feature>
<feature type="binding site" evidence="9">
    <location>
        <position position="10"/>
    </location>
    <ligand>
        <name>NADPH</name>
        <dbReference type="ChEBI" id="CHEBI:57783"/>
    </ligand>
</feature>
<keyword evidence="6 9" id="KW-0464">Manganese</keyword>
<comment type="pathway">
    <text evidence="1 9">Isoprenoid biosynthesis; isopentenyl diphosphate biosynthesis via DXP pathway; isopentenyl diphosphate from 1-deoxy-D-xylulose 5-phosphate: step 1/6.</text>
</comment>
<feature type="binding site" evidence="9">
    <location>
        <position position="146"/>
    </location>
    <ligand>
        <name>Mn(2+)</name>
        <dbReference type="ChEBI" id="CHEBI:29035"/>
    </ligand>
</feature>
<feature type="domain" description="DXP reductoisomerase C-terminal" evidence="12">
    <location>
        <begin position="257"/>
        <end position="373"/>
    </location>
</feature>
<keyword evidence="5 9" id="KW-0560">Oxidoreductase</keyword>
<dbReference type="InterPro" id="IPR013512">
    <property type="entry name" value="DXP_reductoisomerase_N"/>
</dbReference>
<dbReference type="UniPathway" id="UPA00056">
    <property type="reaction ID" value="UER00092"/>
</dbReference>
<keyword evidence="9" id="KW-0460">Magnesium</keyword>
<evidence type="ECO:0000256" key="5">
    <source>
        <dbReference type="ARBA" id="ARBA00023002"/>
    </source>
</evidence>
<evidence type="ECO:0000259" key="11">
    <source>
        <dbReference type="Pfam" id="PF08436"/>
    </source>
</evidence>
<dbReference type="SUPFAM" id="SSF69055">
    <property type="entry name" value="1-deoxy-D-xylulose-5-phosphate reductoisomerase, C-terminal domain"/>
    <property type="match status" value="1"/>
</dbReference>
<dbReference type="EMBL" id="JMFG01000023">
    <property type="protein sequence ID" value="KDA53323.1"/>
    <property type="molecule type" value="Genomic_DNA"/>
</dbReference>
<dbReference type="RefSeq" id="WP_038049848.1">
    <property type="nucleotide sequence ID" value="NZ_JMFG01000023.1"/>
</dbReference>
<dbReference type="NCBIfam" id="NF009114">
    <property type="entry name" value="PRK12464.1"/>
    <property type="match status" value="1"/>
</dbReference>
<keyword evidence="7 9" id="KW-0414">Isoprene biosynthesis</keyword>
<feature type="binding site" evidence="9">
    <location>
        <position position="148"/>
    </location>
    <ligand>
        <name>1-deoxy-D-xylulose 5-phosphate</name>
        <dbReference type="ChEBI" id="CHEBI:57792"/>
    </ligand>
</feature>
<comment type="cofactor">
    <cofactor evidence="9">
        <name>Mg(2+)</name>
        <dbReference type="ChEBI" id="CHEBI:18420"/>
    </cofactor>
    <cofactor evidence="9">
        <name>Mn(2+)</name>
        <dbReference type="ChEBI" id="CHEBI:29035"/>
    </cofactor>
</comment>
<accession>A0A062XR85</accession>
<feature type="binding site" evidence="9">
    <location>
        <position position="12"/>
    </location>
    <ligand>
        <name>NADPH</name>
        <dbReference type="ChEBI" id="CHEBI:57783"/>
    </ligand>
</feature>
<feature type="binding site" evidence="9">
    <location>
        <position position="213"/>
    </location>
    <ligand>
        <name>1-deoxy-D-xylulose 5-phosphate</name>
        <dbReference type="ChEBI" id="CHEBI:57792"/>
    </ligand>
</feature>
<feature type="binding site" evidence="9">
    <location>
        <position position="147"/>
    </location>
    <ligand>
        <name>1-deoxy-D-xylulose 5-phosphate</name>
        <dbReference type="ChEBI" id="CHEBI:57792"/>
    </ligand>
</feature>
<comment type="similarity">
    <text evidence="2 9">Belongs to the DXR family.</text>
</comment>
<comment type="catalytic activity">
    <reaction evidence="8">
        <text>2-C-methyl-D-erythritol 4-phosphate + NADP(+) = 1-deoxy-D-xylulose 5-phosphate + NADPH + H(+)</text>
        <dbReference type="Rhea" id="RHEA:13717"/>
        <dbReference type="ChEBI" id="CHEBI:15378"/>
        <dbReference type="ChEBI" id="CHEBI:57783"/>
        <dbReference type="ChEBI" id="CHEBI:57792"/>
        <dbReference type="ChEBI" id="CHEBI:58262"/>
        <dbReference type="ChEBI" id="CHEBI:58349"/>
        <dbReference type="EC" id="1.1.1.267"/>
    </reaction>
    <physiologicalReaction direction="right-to-left" evidence="8">
        <dbReference type="Rhea" id="RHEA:13719"/>
    </physiologicalReaction>
</comment>
<dbReference type="Gene3D" id="1.10.1740.10">
    <property type="match status" value="1"/>
</dbReference>
<dbReference type="GO" id="GO:0030604">
    <property type="term" value="F:1-deoxy-D-xylulose-5-phosphate reductoisomerase activity"/>
    <property type="evidence" value="ECO:0007669"/>
    <property type="project" value="UniProtKB-UniRule"/>
</dbReference>
<dbReference type="InterPro" id="IPR026877">
    <property type="entry name" value="DXPR_C"/>
</dbReference>
<dbReference type="EC" id="1.1.1.267" evidence="9"/>
<organism evidence="13 14">
    <name type="scientific">Thermoanaerobaculum aquaticum</name>
    <dbReference type="NCBI Taxonomy" id="1312852"/>
    <lineage>
        <taxon>Bacteria</taxon>
        <taxon>Pseudomonadati</taxon>
        <taxon>Acidobacteriota</taxon>
        <taxon>Thermoanaerobaculia</taxon>
        <taxon>Thermoanaerobaculales</taxon>
        <taxon>Thermoanaerobaculaceae</taxon>
        <taxon>Thermoanaerobaculum</taxon>
    </lineage>
</organism>
<dbReference type="PANTHER" id="PTHR30525:SF0">
    <property type="entry name" value="1-DEOXY-D-XYLULOSE 5-PHOSPHATE REDUCTOISOMERASE, CHLOROPLASTIC"/>
    <property type="match status" value="1"/>
</dbReference>
<feature type="binding site" evidence="9">
    <location>
        <position position="214"/>
    </location>
    <ligand>
        <name>1-deoxy-D-xylulose 5-phosphate</name>
        <dbReference type="ChEBI" id="CHEBI:57792"/>
    </ligand>
</feature>
<feature type="binding site" evidence="9">
    <location>
        <position position="120"/>
    </location>
    <ligand>
        <name>NADPH</name>
        <dbReference type="ChEBI" id="CHEBI:57783"/>
    </ligand>
</feature>
<dbReference type="NCBIfam" id="TIGR00243">
    <property type="entry name" value="Dxr"/>
    <property type="match status" value="1"/>
</dbReference>
<proteinExistence type="inferred from homology"/>
<dbReference type="Pfam" id="PF13288">
    <property type="entry name" value="DXPR_C"/>
    <property type="match status" value="1"/>
</dbReference>
<feature type="binding site" evidence="9">
    <location>
        <position position="121"/>
    </location>
    <ligand>
        <name>1-deoxy-D-xylulose 5-phosphate</name>
        <dbReference type="ChEBI" id="CHEBI:57792"/>
    </ligand>
</feature>
<protein>
    <recommendedName>
        <fullName evidence="9">1-deoxy-D-xylulose 5-phosphate reductoisomerase</fullName>
        <shortName evidence="9">DXP reductoisomerase</shortName>
        <ecNumber evidence="9">1.1.1.267</ecNumber>
    </recommendedName>
    <alternativeName>
        <fullName evidence="9">1-deoxyxylulose-5-phosphate reductoisomerase</fullName>
    </alternativeName>
    <alternativeName>
        <fullName evidence="9">2-C-methyl-D-erythritol 4-phosphate synthase</fullName>
    </alternativeName>
</protein>
<feature type="domain" description="1-deoxy-D-xylulose 5-phosphate reductoisomerase N-terminal" evidence="10">
    <location>
        <begin position="4"/>
        <end position="128"/>
    </location>
</feature>
<evidence type="ECO:0000256" key="3">
    <source>
        <dbReference type="ARBA" id="ARBA00022723"/>
    </source>
</evidence>
<evidence type="ECO:0000313" key="14">
    <source>
        <dbReference type="Proteomes" id="UP000027284"/>
    </source>
</evidence>
<dbReference type="Proteomes" id="UP000027284">
    <property type="component" value="Unassembled WGS sequence"/>
</dbReference>
<feature type="binding site" evidence="9">
    <location>
        <position position="38"/>
    </location>
    <ligand>
        <name>NADPH</name>
        <dbReference type="ChEBI" id="CHEBI:57783"/>
    </ligand>
</feature>
<dbReference type="InterPro" id="IPR036169">
    <property type="entry name" value="DXPR_C_sf"/>
</dbReference>
<evidence type="ECO:0000256" key="9">
    <source>
        <dbReference type="HAMAP-Rule" id="MF_00183"/>
    </source>
</evidence>
<dbReference type="AlphaFoldDB" id="A0A062XR85"/>
<feature type="binding site" evidence="9">
    <location>
        <position position="122"/>
    </location>
    <ligand>
        <name>NADPH</name>
        <dbReference type="ChEBI" id="CHEBI:57783"/>
    </ligand>
</feature>
<comment type="function">
    <text evidence="9">Catalyzes the NADPH-dependent rearrangement and reduction of 1-deoxy-D-xylulose-5-phosphate (DXP) to 2-C-methyl-D-erythritol 4-phosphate (MEP).</text>
</comment>
<comment type="caution">
    <text evidence="13">The sequence shown here is derived from an EMBL/GenBank/DDBJ whole genome shotgun (WGS) entry which is preliminary data.</text>
</comment>
<feature type="binding site" evidence="9">
    <location>
        <position position="195"/>
    </location>
    <ligand>
        <name>1-deoxy-D-xylulose 5-phosphate</name>
        <dbReference type="ChEBI" id="CHEBI:57792"/>
    </ligand>
</feature>
<evidence type="ECO:0000259" key="10">
    <source>
        <dbReference type="Pfam" id="PF02670"/>
    </source>
</evidence>
<feature type="binding site" evidence="9">
    <location>
        <position position="172"/>
    </location>
    <ligand>
        <name>1-deoxy-D-xylulose 5-phosphate</name>
        <dbReference type="ChEBI" id="CHEBI:57792"/>
    </ligand>
</feature>
<dbReference type="InterPro" id="IPR003821">
    <property type="entry name" value="DXP_reductoisomerase"/>
</dbReference>
<dbReference type="InterPro" id="IPR036291">
    <property type="entry name" value="NAD(P)-bd_dom_sf"/>
</dbReference>
<dbReference type="SUPFAM" id="SSF55347">
    <property type="entry name" value="Glyceraldehyde-3-phosphate dehydrogenase-like, C-terminal domain"/>
    <property type="match status" value="1"/>
</dbReference>
<feature type="binding site" evidence="9">
    <location>
        <position position="201"/>
    </location>
    <ligand>
        <name>NADPH</name>
        <dbReference type="ChEBI" id="CHEBI:57783"/>
    </ligand>
</feature>
<keyword evidence="13" id="KW-0413">Isomerase</keyword>
<feature type="binding site" evidence="9">
    <location>
        <position position="148"/>
    </location>
    <ligand>
        <name>Mn(2+)</name>
        <dbReference type="ChEBI" id="CHEBI:29035"/>
    </ligand>
</feature>
<dbReference type="HAMAP" id="MF_00183">
    <property type="entry name" value="DXP_reductoisom"/>
    <property type="match status" value="1"/>
</dbReference>
<feature type="binding site" evidence="9">
    <location>
        <position position="13"/>
    </location>
    <ligand>
        <name>NADPH</name>
        <dbReference type="ChEBI" id="CHEBI:57783"/>
    </ligand>
</feature>
<evidence type="ECO:0000256" key="1">
    <source>
        <dbReference type="ARBA" id="ARBA00005094"/>
    </source>
</evidence>
<dbReference type="PIRSF" id="PIRSF006205">
    <property type="entry name" value="Dxp_reductismrs"/>
    <property type="match status" value="1"/>
</dbReference>
<dbReference type="STRING" id="1312852.EG19_06120"/>
<gene>
    <name evidence="9" type="primary">dxr</name>
    <name evidence="13" type="ORF">EG19_06120</name>
</gene>
<keyword evidence="3 9" id="KW-0479">Metal-binding</keyword>
<feature type="binding site" evidence="9">
    <location>
        <position position="11"/>
    </location>
    <ligand>
        <name>NADPH</name>
        <dbReference type="ChEBI" id="CHEBI:57783"/>
    </ligand>
</feature>
<evidence type="ECO:0000256" key="4">
    <source>
        <dbReference type="ARBA" id="ARBA00022857"/>
    </source>
</evidence>
<dbReference type="InterPro" id="IPR013644">
    <property type="entry name" value="DXP_reductoisomerase_C"/>
</dbReference>